<feature type="domain" description="Dynein heavy chain AAA lid" evidence="2">
    <location>
        <begin position="108"/>
        <end position="253"/>
    </location>
</feature>
<accession>A0A3Q1FUX5</accession>
<dbReference type="InterPro" id="IPR027417">
    <property type="entry name" value="P-loop_NTPase"/>
</dbReference>
<feature type="domain" description="Dynein heavy chain region D6 P-loop" evidence="1">
    <location>
        <begin position="1"/>
        <end position="75"/>
    </location>
</feature>
<proteinExistence type="predicted"/>
<protein>
    <submittedName>
        <fullName evidence="4">Dynein cytoplasmic 2 heavy chain 1</fullName>
    </submittedName>
</protein>
<dbReference type="InterPro" id="IPR026983">
    <property type="entry name" value="DHC"/>
</dbReference>
<dbReference type="InterPro" id="IPR004273">
    <property type="entry name" value="Dynein_heavy_D6_P-loop"/>
</dbReference>
<dbReference type="GeneTree" id="ENSGT00940000154620"/>
<sequence>MGQGQADVALATLRECSRNGDWLCLKNLHLVTAWLPLLEKELNILRPNAGFRLWLTAEVHPRFPPILLQSSLKITYEAPPGLKKNLLRTYESWTPEQISKGGVLSRSQSLFCLAWFHAVCQERRNYIPQGWTKFYEFSLSDLRAGFEIIDRLFEGGKVFQWEFVHGLLESAIYGGRIDNPSDLRILRSYLEQFFSARLLSSSLSAGQRKSRGGTQIFPPQISLPNSCSIMDYRSLIENLPEDDRPAFFGLPANIERSSQRIISSQVISQLRVVSRSVATGSKFDRELWSNGLFPILNLWKMLNQGSTLIHQKVDPPTEGQRSPVLSFIVLEQFSAIRLVQSIHQSLAALSKVIRGTQLLTPEVQKLATALLNQECPLTWQTKWEGPEEPMQYLRAVVTRALAIQNWVERASRQTLLTDLLDLSELFHPDTFLNALRQETARSMGCSMDSLVFVSSWRSPIAQVKLQVKVGGLQLEGCSFDGVHLCENQHDSPSVSAVPPCFMAWVPQVCIYIFM</sequence>
<keyword evidence="5" id="KW-1185">Reference proteome</keyword>
<evidence type="ECO:0000259" key="1">
    <source>
        <dbReference type="Pfam" id="PF03028"/>
    </source>
</evidence>
<dbReference type="Gene3D" id="1.10.8.720">
    <property type="entry name" value="Region D6 of dynein motor"/>
    <property type="match status" value="1"/>
</dbReference>
<feature type="domain" description="Dynein heavy chain C-terminal" evidence="3">
    <location>
        <begin position="287"/>
        <end position="506"/>
    </location>
</feature>
<reference evidence="4" key="2">
    <citation type="submission" date="2025-09" db="UniProtKB">
        <authorList>
            <consortium name="Ensembl"/>
        </authorList>
    </citation>
    <scope>IDENTIFICATION</scope>
</reference>
<dbReference type="InterPro" id="IPR042219">
    <property type="entry name" value="AAA_lid_11_sf"/>
</dbReference>
<dbReference type="GO" id="GO:0045505">
    <property type="term" value="F:dynein intermediate chain binding"/>
    <property type="evidence" value="ECO:0007669"/>
    <property type="project" value="InterPro"/>
</dbReference>
<dbReference type="GO" id="GO:0007018">
    <property type="term" value="P:microtubule-based movement"/>
    <property type="evidence" value="ECO:0007669"/>
    <property type="project" value="InterPro"/>
</dbReference>
<name>A0A3Q1FUX5_9TELE</name>
<dbReference type="Ensembl" id="ENSAPOT00000017118.1">
    <property type="protein sequence ID" value="ENSAPOP00000021108.1"/>
    <property type="gene ID" value="ENSAPOG00000001486.1"/>
</dbReference>
<dbReference type="FunFam" id="1.20.1270.280:FF:000006">
    <property type="entry name" value="Dynein cytoplasmic 2 heavy chain 1"/>
    <property type="match status" value="1"/>
</dbReference>
<evidence type="ECO:0000259" key="3">
    <source>
        <dbReference type="Pfam" id="PF18199"/>
    </source>
</evidence>
<dbReference type="Gene3D" id="1.20.1270.280">
    <property type="match status" value="1"/>
</dbReference>
<reference evidence="4" key="1">
    <citation type="submission" date="2025-08" db="UniProtKB">
        <authorList>
            <consortium name="Ensembl"/>
        </authorList>
    </citation>
    <scope>IDENTIFICATION</scope>
</reference>
<dbReference type="InterPro" id="IPR041228">
    <property type="entry name" value="Dynein_C"/>
</dbReference>
<dbReference type="FunFam" id="1.10.8.720:FF:000006">
    <property type="entry name" value="cytoplasmic dynein 2 heavy chain 1"/>
    <property type="match status" value="1"/>
</dbReference>
<dbReference type="Pfam" id="PF18198">
    <property type="entry name" value="AAA_lid_11"/>
    <property type="match status" value="1"/>
</dbReference>
<dbReference type="InterPro" id="IPR043160">
    <property type="entry name" value="Dynein_C_barrel"/>
</dbReference>
<dbReference type="GO" id="GO:0051959">
    <property type="term" value="F:dynein light intermediate chain binding"/>
    <property type="evidence" value="ECO:0007669"/>
    <property type="project" value="InterPro"/>
</dbReference>
<dbReference type="Pfam" id="PF18199">
    <property type="entry name" value="Dynein_C"/>
    <property type="match status" value="1"/>
</dbReference>
<dbReference type="STRING" id="80966.ENSAPOP00000021108"/>
<dbReference type="InParanoid" id="A0A3Q1FUX5"/>
<dbReference type="PANTHER" id="PTHR45703">
    <property type="entry name" value="DYNEIN HEAVY CHAIN"/>
    <property type="match status" value="1"/>
</dbReference>
<dbReference type="GO" id="GO:0030286">
    <property type="term" value="C:dynein complex"/>
    <property type="evidence" value="ECO:0007669"/>
    <property type="project" value="InterPro"/>
</dbReference>
<evidence type="ECO:0000313" key="5">
    <source>
        <dbReference type="Proteomes" id="UP000257200"/>
    </source>
</evidence>
<dbReference type="AlphaFoldDB" id="A0A3Q1FUX5"/>
<dbReference type="InterPro" id="IPR041658">
    <property type="entry name" value="AAA_lid_11"/>
</dbReference>
<dbReference type="Proteomes" id="UP000257200">
    <property type="component" value="Unplaced"/>
</dbReference>
<dbReference type="Pfam" id="PF03028">
    <property type="entry name" value="Dynein_heavy"/>
    <property type="match status" value="1"/>
</dbReference>
<dbReference type="Gene3D" id="3.40.50.300">
    <property type="entry name" value="P-loop containing nucleotide triphosphate hydrolases"/>
    <property type="match status" value="1"/>
</dbReference>
<organism evidence="4 5">
    <name type="scientific">Acanthochromis polyacanthus</name>
    <name type="common">spiny chromis</name>
    <dbReference type="NCBI Taxonomy" id="80966"/>
    <lineage>
        <taxon>Eukaryota</taxon>
        <taxon>Metazoa</taxon>
        <taxon>Chordata</taxon>
        <taxon>Craniata</taxon>
        <taxon>Vertebrata</taxon>
        <taxon>Euteleostomi</taxon>
        <taxon>Actinopterygii</taxon>
        <taxon>Neopterygii</taxon>
        <taxon>Teleostei</taxon>
        <taxon>Neoteleostei</taxon>
        <taxon>Acanthomorphata</taxon>
        <taxon>Ovalentaria</taxon>
        <taxon>Pomacentridae</taxon>
        <taxon>Acanthochromis</taxon>
    </lineage>
</organism>
<evidence type="ECO:0000313" key="4">
    <source>
        <dbReference type="Ensembl" id="ENSAPOP00000021108.1"/>
    </source>
</evidence>
<evidence type="ECO:0000259" key="2">
    <source>
        <dbReference type="Pfam" id="PF18198"/>
    </source>
</evidence>
<dbReference type="Gene3D" id="3.10.490.20">
    <property type="match status" value="1"/>
</dbReference>
<dbReference type="GO" id="GO:0008569">
    <property type="term" value="F:minus-end-directed microtubule motor activity"/>
    <property type="evidence" value="ECO:0007669"/>
    <property type="project" value="InterPro"/>
</dbReference>
<dbReference type="PANTHER" id="PTHR45703:SF22">
    <property type="entry name" value="DYNEIN CYTOPLASMIC 2 HEAVY CHAIN 1"/>
    <property type="match status" value="1"/>
</dbReference>